<feature type="compositionally biased region" description="Polar residues" evidence="1">
    <location>
        <begin position="1"/>
        <end position="11"/>
    </location>
</feature>
<dbReference type="GO" id="GO:0003700">
    <property type="term" value="F:DNA-binding transcription factor activity"/>
    <property type="evidence" value="ECO:0007669"/>
    <property type="project" value="InterPro"/>
</dbReference>
<organism evidence="2 3">
    <name type="scientific">Carpinus fangiana</name>
    <dbReference type="NCBI Taxonomy" id="176857"/>
    <lineage>
        <taxon>Eukaryota</taxon>
        <taxon>Viridiplantae</taxon>
        <taxon>Streptophyta</taxon>
        <taxon>Embryophyta</taxon>
        <taxon>Tracheophyta</taxon>
        <taxon>Spermatophyta</taxon>
        <taxon>Magnoliopsida</taxon>
        <taxon>eudicotyledons</taxon>
        <taxon>Gunneridae</taxon>
        <taxon>Pentapetalae</taxon>
        <taxon>rosids</taxon>
        <taxon>fabids</taxon>
        <taxon>Fagales</taxon>
        <taxon>Betulaceae</taxon>
        <taxon>Carpinus</taxon>
    </lineage>
</organism>
<accession>A0A5N6R250</accession>
<feature type="region of interest" description="Disordered" evidence="1">
    <location>
        <begin position="1"/>
        <end position="20"/>
    </location>
</feature>
<protein>
    <submittedName>
        <fullName evidence="2">Uncharacterized protein</fullName>
    </submittedName>
</protein>
<dbReference type="Proteomes" id="UP000327013">
    <property type="component" value="Chromosome 3"/>
</dbReference>
<dbReference type="EMBL" id="CM017323">
    <property type="protein sequence ID" value="KAE8023310.1"/>
    <property type="molecule type" value="Genomic_DNA"/>
</dbReference>
<evidence type="ECO:0000256" key="1">
    <source>
        <dbReference type="SAM" id="MobiDB-lite"/>
    </source>
</evidence>
<evidence type="ECO:0000313" key="2">
    <source>
        <dbReference type="EMBL" id="KAE8023310.1"/>
    </source>
</evidence>
<dbReference type="OrthoDB" id="1686353at2759"/>
<evidence type="ECO:0000313" key="3">
    <source>
        <dbReference type="Proteomes" id="UP000327013"/>
    </source>
</evidence>
<gene>
    <name evidence="2" type="ORF">FH972_009020</name>
</gene>
<dbReference type="AlphaFoldDB" id="A0A5N6R250"/>
<dbReference type="InterPro" id="IPR044810">
    <property type="entry name" value="WRKY_plant"/>
</dbReference>
<sequence>MLQSRSTSSSQGGLGMSATAPISSSTATNLHGFNFSVSQNSRPHQFYIPNSSFSTSNSHPTVTLDLTTTPSTSSSFGRFSSTPRYSSTHLNFSSSSSSSLDPNTLQNHWNGGYPGYSNYGKPAYNNNHIEYSNTAEKQPFQERLYQNYMNNHQNAVFPLQENVVAATKAITSNPKFQSVLAAALTSYVGDARENIQGAGDHHQSSSLKLKWGDSRTVNHIHPSSLQNVIGCGTSYLNKSPSLINSPQQGGLPILFPPSLQLSASKGASTAPADNRDHFQL</sequence>
<dbReference type="PANTHER" id="PTHR31429:SF86">
    <property type="entry name" value="WRKY TRANSCRIPTION FACTOR 61-RELATED"/>
    <property type="match status" value="1"/>
</dbReference>
<keyword evidence="3" id="KW-1185">Reference proteome</keyword>
<name>A0A5N6R250_9ROSI</name>
<dbReference type="PANTHER" id="PTHR31429">
    <property type="entry name" value="WRKY TRANSCRIPTION FACTOR 36-RELATED"/>
    <property type="match status" value="1"/>
</dbReference>
<proteinExistence type="predicted"/>
<reference evidence="2 3" key="1">
    <citation type="submission" date="2019-06" db="EMBL/GenBank/DDBJ databases">
        <title>A chromosomal-level reference genome of Carpinus fangiana (Coryloideae, Betulaceae).</title>
        <authorList>
            <person name="Yang X."/>
            <person name="Wang Z."/>
            <person name="Zhang L."/>
            <person name="Hao G."/>
            <person name="Liu J."/>
            <person name="Yang Y."/>
        </authorList>
    </citation>
    <scope>NUCLEOTIDE SEQUENCE [LARGE SCALE GENOMIC DNA]</scope>
    <source>
        <strain evidence="2">Cfa_2016G</strain>
        <tissue evidence="2">Leaf</tissue>
    </source>
</reference>